<reference evidence="2 3" key="1">
    <citation type="submission" date="2017-09" db="EMBL/GenBank/DDBJ databases">
        <title>Depth-based differentiation of microbial function through sediment-hosted aquifers and enrichment of novel symbionts in the deep terrestrial subsurface.</title>
        <authorList>
            <person name="Probst A.J."/>
            <person name="Ladd B."/>
            <person name="Jarett J.K."/>
            <person name="Geller-Mcgrath D.E."/>
            <person name="Sieber C.M."/>
            <person name="Emerson J.B."/>
            <person name="Anantharaman K."/>
            <person name="Thomas B.C."/>
            <person name="Malmstrom R."/>
            <person name="Stieglmeier M."/>
            <person name="Klingl A."/>
            <person name="Woyke T."/>
            <person name="Ryan C.M."/>
            <person name="Banfield J.F."/>
        </authorList>
    </citation>
    <scope>NUCLEOTIDE SEQUENCE [LARGE SCALE GENOMIC DNA]</scope>
    <source>
        <strain evidence="2">CG11_big_fil_rev_8_21_14_0_20_42_13</strain>
    </source>
</reference>
<dbReference type="Proteomes" id="UP000229641">
    <property type="component" value="Unassembled WGS sequence"/>
</dbReference>
<accession>A0A2H0LYP0</accession>
<feature type="transmembrane region" description="Helical" evidence="1">
    <location>
        <begin position="12"/>
        <end position="33"/>
    </location>
</feature>
<keyword evidence="1" id="KW-1133">Transmembrane helix</keyword>
<comment type="caution">
    <text evidence="2">The sequence shown here is derived from an EMBL/GenBank/DDBJ whole genome shotgun (WGS) entry which is preliminary data.</text>
</comment>
<gene>
    <name evidence="2" type="ORF">COV72_02430</name>
</gene>
<protein>
    <recommendedName>
        <fullName evidence="4">Type II secretion system protein GspI C-terminal domain-containing protein</fullName>
    </recommendedName>
</protein>
<keyword evidence="1" id="KW-0812">Transmembrane</keyword>
<proteinExistence type="predicted"/>
<evidence type="ECO:0000256" key="1">
    <source>
        <dbReference type="SAM" id="Phobius"/>
    </source>
</evidence>
<name>A0A2H0LYP0_9BACT</name>
<dbReference type="EMBL" id="PCWA01000035">
    <property type="protein sequence ID" value="PIQ89501.1"/>
    <property type="molecule type" value="Genomic_DNA"/>
</dbReference>
<keyword evidence="1" id="KW-0472">Membrane</keyword>
<organism evidence="2 3">
    <name type="scientific">Candidatus Ghiorseimicrobium undicola</name>
    <dbReference type="NCBI Taxonomy" id="1974746"/>
    <lineage>
        <taxon>Bacteria</taxon>
        <taxon>Pseudomonadati</taxon>
        <taxon>Candidatus Omnitrophota</taxon>
        <taxon>Candidatus Ghiorseimicrobium</taxon>
    </lineage>
</organism>
<evidence type="ECO:0000313" key="3">
    <source>
        <dbReference type="Proteomes" id="UP000229641"/>
    </source>
</evidence>
<evidence type="ECO:0000313" key="2">
    <source>
        <dbReference type="EMBL" id="PIQ89501.1"/>
    </source>
</evidence>
<dbReference type="AlphaFoldDB" id="A0A2H0LYP0"/>
<evidence type="ECO:0008006" key="4">
    <source>
        <dbReference type="Google" id="ProtNLM"/>
    </source>
</evidence>
<sequence length="137" mass="15676">MQNKKLNTAFTYIEMMVTVVIVAICFVPLIQVFSDSIAKIGYAGDKLTALNLARDEMEKIKNLNLTEAQFISMGNVIIPAKDKPPLKRNKAYWRIERILKENSDPLEVRVIVYRQGKEAYKVLELATLIEDLEWSAD</sequence>